<feature type="region of interest" description="Disordered" evidence="1">
    <location>
        <begin position="1"/>
        <end position="32"/>
    </location>
</feature>
<dbReference type="EMBL" id="JAHRIP010062361">
    <property type="protein sequence ID" value="MEQ2305334.1"/>
    <property type="molecule type" value="Genomic_DNA"/>
</dbReference>
<keyword evidence="3" id="KW-1185">Reference proteome</keyword>
<proteinExistence type="predicted"/>
<organism evidence="2 3">
    <name type="scientific">Ameca splendens</name>
    <dbReference type="NCBI Taxonomy" id="208324"/>
    <lineage>
        <taxon>Eukaryota</taxon>
        <taxon>Metazoa</taxon>
        <taxon>Chordata</taxon>
        <taxon>Craniata</taxon>
        <taxon>Vertebrata</taxon>
        <taxon>Euteleostomi</taxon>
        <taxon>Actinopterygii</taxon>
        <taxon>Neopterygii</taxon>
        <taxon>Teleostei</taxon>
        <taxon>Neoteleostei</taxon>
        <taxon>Acanthomorphata</taxon>
        <taxon>Ovalentaria</taxon>
        <taxon>Atherinomorphae</taxon>
        <taxon>Cyprinodontiformes</taxon>
        <taxon>Goodeidae</taxon>
        <taxon>Ameca</taxon>
    </lineage>
</organism>
<dbReference type="Proteomes" id="UP001469553">
    <property type="component" value="Unassembled WGS sequence"/>
</dbReference>
<accession>A0ABV0ZGG5</accession>
<evidence type="ECO:0000256" key="1">
    <source>
        <dbReference type="SAM" id="MobiDB-lite"/>
    </source>
</evidence>
<sequence>MVETSACGRSNRPIKSWQGPGPTGPTGPTGSAVLEYRRQEPALSRLLQGTFGQVFRSDHIRNVARKVVKFTDDTTMMGPTTDGKSTI</sequence>
<evidence type="ECO:0000313" key="3">
    <source>
        <dbReference type="Proteomes" id="UP001469553"/>
    </source>
</evidence>
<protein>
    <submittedName>
        <fullName evidence="2">Uncharacterized protein</fullName>
    </submittedName>
</protein>
<comment type="caution">
    <text evidence="2">The sequence shown here is derived from an EMBL/GenBank/DDBJ whole genome shotgun (WGS) entry which is preliminary data.</text>
</comment>
<gene>
    <name evidence="2" type="ORF">AMECASPLE_036751</name>
</gene>
<reference evidence="2 3" key="1">
    <citation type="submission" date="2021-06" db="EMBL/GenBank/DDBJ databases">
        <authorList>
            <person name="Palmer J.M."/>
        </authorList>
    </citation>
    <scope>NUCLEOTIDE SEQUENCE [LARGE SCALE GENOMIC DNA]</scope>
    <source>
        <strain evidence="2 3">AS_MEX2019</strain>
        <tissue evidence="2">Muscle</tissue>
    </source>
</reference>
<evidence type="ECO:0000313" key="2">
    <source>
        <dbReference type="EMBL" id="MEQ2305334.1"/>
    </source>
</evidence>
<name>A0ABV0ZGG5_9TELE</name>